<protein>
    <submittedName>
        <fullName evidence="1">Uncharacterized protein</fullName>
    </submittedName>
</protein>
<name>A0AAN8IGK4_TRICO</name>
<feature type="non-terminal residue" evidence="1">
    <location>
        <position position="1"/>
    </location>
</feature>
<organism evidence="1 2">
    <name type="scientific">Trichostrongylus colubriformis</name>
    <name type="common">Black scour worm</name>
    <dbReference type="NCBI Taxonomy" id="6319"/>
    <lineage>
        <taxon>Eukaryota</taxon>
        <taxon>Metazoa</taxon>
        <taxon>Ecdysozoa</taxon>
        <taxon>Nematoda</taxon>
        <taxon>Chromadorea</taxon>
        <taxon>Rhabditida</taxon>
        <taxon>Rhabditina</taxon>
        <taxon>Rhabditomorpha</taxon>
        <taxon>Strongyloidea</taxon>
        <taxon>Trichostrongylidae</taxon>
        <taxon>Trichostrongylus</taxon>
    </lineage>
</organism>
<keyword evidence="2" id="KW-1185">Reference proteome</keyword>
<sequence length="114" mass="13184">VTFPIYKYSRVELLELCDSYANVFLCANMDNIRECIKDELKARNSPKSITEPFLAQVRFAQDHLGYICSPQNIQRFMNHYDCIMEQEAMGRGNCRRHIMGEAVPGKDEVSHHAD</sequence>
<gene>
    <name evidence="1" type="ORF">GCK32_022425</name>
</gene>
<accession>A0AAN8IGK4</accession>
<dbReference type="AlphaFoldDB" id="A0AAN8IGK4"/>
<proteinExistence type="predicted"/>
<reference evidence="1 2" key="1">
    <citation type="submission" date="2019-10" db="EMBL/GenBank/DDBJ databases">
        <title>Assembly and Annotation for the nematode Trichostrongylus colubriformis.</title>
        <authorList>
            <person name="Martin J."/>
        </authorList>
    </citation>
    <scope>NUCLEOTIDE SEQUENCE [LARGE SCALE GENOMIC DNA]</scope>
    <source>
        <strain evidence="1">G859</strain>
        <tissue evidence="1">Whole worm</tissue>
    </source>
</reference>
<evidence type="ECO:0000313" key="1">
    <source>
        <dbReference type="EMBL" id="KAK5968492.1"/>
    </source>
</evidence>
<comment type="caution">
    <text evidence="1">The sequence shown here is derived from an EMBL/GenBank/DDBJ whole genome shotgun (WGS) entry which is preliminary data.</text>
</comment>
<dbReference type="Proteomes" id="UP001331761">
    <property type="component" value="Unassembled WGS sequence"/>
</dbReference>
<dbReference type="EMBL" id="WIXE01021320">
    <property type="protein sequence ID" value="KAK5968492.1"/>
    <property type="molecule type" value="Genomic_DNA"/>
</dbReference>
<evidence type="ECO:0000313" key="2">
    <source>
        <dbReference type="Proteomes" id="UP001331761"/>
    </source>
</evidence>